<feature type="transmembrane region" description="Helical" evidence="2">
    <location>
        <begin position="21"/>
        <end position="43"/>
    </location>
</feature>
<dbReference type="EMBL" id="JAAXOS010000008">
    <property type="protein sequence ID" value="NKY28271.1"/>
    <property type="molecule type" value="Genomic_DNA"/>
</dbReference>
<name>A0A7X6R4F6_9NOCA</name>
<reference evidence="4 5" key="1">
    <citation type="submission" date="2020-04" db="EMBL/GenBank/DDBJ databases">
        <title>MicrobeNet Type strains.</title>
        <authorList>
            <person name="Nicholson A.C."/>
        </authorList>
    </citation>
    <scope>NUCLEOTIDE SEQUENCE [LARGE SCALE GENOMIC DNA]</scope>
    <source>
        <strain evidence="4 5">DSM 44956</strain>
    </source>
</reference>
<dbReference type="AlphaFoldDB" id="A0A7X6R4F6"/>
<feature type="compositionally biased region" description="Polar residues" evidence="1">
    <location>
        <begin position="575"/>
        <end position="584"/>
    </location>
</feature>
<comment type="caution">
    <text evidence="4">The sequence shown here is derived from an EMBL/GenBank/DDBJ whole genome shotgun (WGS) entry which is preliminary data.</text>
</comment>
<evidence type="ECO:0000256" key="2">
    <source>
        <dbReference type="SAM" id="Phobius"/>
    </source>
</evidence>
<proteinExistence type="predicted"/>
<dbReference type="InterPro" id="IPR013486">
    <property type="entry name" value="SpoIID/LytB"/>
</dbReference>
<accession>A0A7X6R4F6</accession>
<evidence type="ECO:0000259" key="3">
    <source>
        <dbReference type="Pfam" id="PF08486"/>
    </source>
</evidence>
<feature type="region of interest" description="Disordered" evidence="1">
    <location>
        <begin position="301"/>
        <end position="335"/>
    </location>
</feature>
<keyword evidence="2" id="KW-0812">Transmembrane</keyword>
<evidence type="ECO:0000313" key="4">
    <source>
        <dbReference type="EMBL" id="NKY28271.1"/>
    </source>
</evidence>
<keyword evidence="5" id="KW-1185">Reference proteome</keyword>
<organism evidence="4 5">
    <name type="scientific">Nocardia gamkensis</name>
    <dbReference type="NCBI Taxonomy" id="352869"/>
    <lineage>
        <taxon>Bacteria</taxon>
        <taxon>Bacillati</taxon>
        <taxon>Actinomycetota</taxon>
        <taxon>Actinomycetes</taxon>
        <taxon>Mycobacteriales</taxon>
        <taxon>Nocardiaceae</taxon>
        <taxon>Nocardia</taxon>
    </lineage>
</organism>
<keyword evidence="2" id="KW-1133">Transmembrane helix</keyword>
<dbReference type="Proteomes" id="UP000540698">
    <property type="component" value="Unassembled WGS sequence"/>
</dbReference>
<protein>
    <submittedName>
        <fullName evidence="4">SpoIID/LytB domain-containing protein</fullName>
    </submittedName>
</protein>
<dbReference type="GO" id="GO:0030435">
    <property type="term" value="P:sporulation resulting in formation of a cellular spore"/>
    <property type="evidence" value="ECO:0007669"/>
    <property type="project" value="InterPro"/>
</dbReference>
<evidence type="ECO:0000313" key="5">
    <source>
        <dbReference type="Proteomes" id="UP000540698"/>
    </source>
</evidence>
<gene>
    <name evidence="4" type="ORF">HGB38_18870</name>
</gene>
<keyword evidence="2" id="KW-0472">Membrane</keyword>
<sequence length="584" mass="58866">MLVKGILSERSRVVRPHRRQLRIHSSSIVLLIGFGMVAGTFFVHSGRPLDAPYRPLAGPGHGRGMSQVGAFENARAGWAAERILEHYYPGATLTTIAPTAVRVRLMTRDNSALDAFADAGLRVAGREVAPGQVAHLTPQPGGRASVVVTAGCDGDVLWQAATNDPWIHPVDSRPNRPAAEHLTLCGGSAYRGALGVALEDGAARTINQVDVEDYLLGVVPAEVQPNWADKGAAEALRAQAIAARSYALAEQRYPYAQTCDTTACQRYPGTAQEDPRTAAAVSATAGAVLLRDGRILRTEYSAAPDGGEPADIQTLEVGPAPGESTTTAPPEDPRKQAAVTESAIDAEYRRIGGATSTIGKPLGPEMILPRRAGTYRLYTNGVIIVTPTLGAQVVDYSRMLQAVPEIGEPSRIPSGASPGATALGTGVISPGAAQAGAIAPAGVDQPATASRGAQPGAVLPHGAIPPGDGSMSSAIAPGDPARSDATGPGDEIPPTTANAPGGVAEADVALPGGAAQADVALPDSAAQADVALPDSAARADVALPGSAAHPGVASRGGSGVAQSGAIAPGGGTPLGATSAQGGGA</sequence>
<dbReference type="NCBIfam" id="TIGR02669">
    <property type="entry name" value="SpoIID_LytB"/>
    <property type="match status" value="1"/>
</dbReference>
<dbReference type="Pfam" id="PF08486">
    <property type="entry name" value="SpoIID"/>
    <property type="match status" value="1"/>
</dbReference>
<feature type="region of interest" description="Disordered" evidence="1">
    <location>
        <begin position="547"/>
        <end position="584"/>
    </location>
</feature>
<feature type="domain" description="Sporulation stage II protein D amidase enhancer LytB N-terminal" evidence="3">
    <location>
        <begin position="201"/>
        <end position="289"/>
    </location>
</feature>
<dbReference type="InterPro" id="IPR013693">
    <property type="entry name" value="SpoIID/LytB_N"/>
</dbReference>
<feature type="region of interest" description="Disordered" evidence="1">
    <location>
        <begin position="443"/>
        <end position="505"/>
    </location>
</feature>
<evidence type="ECO:0000256" key="1">
    <source>
        <dbReference type="SAM" id="MobiDB-lite"/>
    </source>
</evidence>